<reference evidence="7" key="1">
    <citation type="submission" date="2021-07" db="EMBL/GenBank/DDBJ databases">
        <title>Roseobacter insulae sp. nov., isolated from a tidal flat.</title>
        <authorList>
            <person name="Park S."/>
            <person name="Yoon J.-H."/>
        </authorList>
    </citation>
    <scope>NUCLEOTIDE SEQUENCE</scope>
    <source>
        <strain evidence="7">YSTF-M11</strain>
    </source>
</reference>
<gene>
    <name evidence="7" type="ORF">KX928_19315</name>
</gene>
<keyword evidence="4 6" id="KW-1133">Transmembrane helix</keyword>
<evidence type="ECO:0000256" key="4">
    <source>
        <dbReference type="ARBA" id="ARBA00022989"/>
    </source>
</evidence>
<feature type="transmembrane region" description="Helical" evidence="6">
    <location>
        <begin position="149"/>
        <end position="165"/>
    </location>
</feature>
<feature type="transmembrane region" description="Helical" evidence="6">
    <location>
        <begin position="48"/>
        <end position="80"/>
    </location>
</feature>
<evidence type="ECO:0000256" key="3">
    <source>
        <dbReference type="ARBA" id="ARBA00022692"/>
    </source>
</evidence>
<proteinExistence type="predicted"/>
<evidence type="ECO:0000256" key="1">
    <source>
        <dbReference type="ARBA" id="ARBA00004651"/>
    </source>
</evidence>
<name>A0A9X1FYG8_9RHOB</name>
<comment type="caution">
    <text evidence="7">The sequence shown here is derived from an EMBL/GenBank/DDBJ whole genome shotgun (WGS) entry which is preliminary data.</text>
</comment>
<feature type="transmembrane region" description="Helical" evidence="6">
    <location>
        <begin position="231"/>
        <end position="254"/>
    </location>
</feature>
<evidence type="ECO:0000256" key="5">
    <source>
        <dbReference type="ARBA" id="ARBA00023136"/>
    </source>
</evidence>
<evidence type="ECO:0000256" key="2">
    <source>
        <dbReference type="ARBA" id="ARBA00022475"/>
    </source>
</evidence>
<keyword evidence="2" id="KW-1003">Cell membrane</keyword>
<evidence type="ECO:0000256" key="6">
    <source>
        <dbReference type="SAM" id="Phobius"/>
    </source>
</evidence>
<organism evidence="7 8">
    <name type="scientific">Roseobacter insulae</name>
    <dbReference type="NCBI Taxonomy" id="2859783"/>
    <lineage>
        <taxon>Bacteria</taxon>
        <taxon>Pseudomonadati</taxon>
        <taxon>Pseudomonadota</taxon>
        <taxon>Alphaproteobacteria</taxon>
        <taxon>Rhodobacterales</taxon>
        <taxon>Roseobacteraceae</taxon>
        <taxon>Roseobacter</taxon>
    </lineage>
</organism>
<keyword evidence="5 6" id="KW-0472">Membrane</keyword>
<dbReference type="Pfam" id="PF02653">
    <property type="entry name" value="BPD_transp_2"/>
    <property type="match status" value="1"/>
</dbReference>
<dbReference type="AlphaFoldDB" id="A0A9X1FYG8"/>
<protein>
    <submittedName>
        <fullName evidence="7">ABC transporter permease</fullName>
    </submittedName>
</protein>
<feature type="transmembrane region" description="Helical" evidence="6">
    <location>
        <begin position="275"/>
        <end position="293"/>
    </location>
</feature>
<feature type="transmembrane region" description="Helical" evidence="6">
    <location>
        <begin position="92"/>
        <end position="114"/>
    </location>
</feature>
<keyword evidence="3 6" id="KW-0812">Transmembrane</keyword>
<dbReference type="CDD" id="cd06580">
    <property type="entry name" value="TM_PBP1_transp_TpRbsC_like"/>
    <property type="match status" value="1"/>
</dbReference>
<dbReference type="RefSeq" id="WP_219505964.1">
    <property type="nucleotide sequence ID" value="NZ_JAHXDN010000005.1"/>
</dbReference>
<dbReference type="Proteomes" id="UP001138661">
    <property type="component" value="Unassembled WGS sequence"/>
</dbReference>
<dbReference type="GO" id="GO:0022857">
    <property type="term" value="F:transmembrane transporter activity"/>
    <property type="evidence" value="ECO:0007669"/>
    <property type="project" value="InterPro"/>
</dbReference>
<keyword evidence="8" id="KW-1185">Reference proteome</keyword>
<dbReference type="PANTHER" id="PTHR43370:SF1">
    <property type="entry name" value="GUANOSINE ABC TRANSPORTER PERMEASE PROTEIN NUPQ"/>
    <property type="match status" value="1"/>
</dbReference>
<accession>A0A9X1FYG8</accession>
<comment type="subcellular location">
    <subcellularLocation>
        <location evidence="1">Cell membrane</location>
        <topology evidence="1">Multi-pass membrane protein</topology>
    </subcellularLocation>
</comment>
<dbReference type="InterPro" id="IPR001851">
    <property type="entry name" value="ABC_transp_permease"/>
</dbReference>
<dbReference type="GO" id="GO:0005886">
    <property type="term" value="C:plasma membrane"/>
    <property type="evidence" value="ECO:0007669"/>
    <property type="project" value="UniProtKB-SubCell"/>
</dbReference>
<sequence>MIDLVLLGDVLAGTARLGTPIAFAALGGVIAERGGLYNIGLEGQILAGALGAAAGSFATGSAVIGLGCGIICGLISGLLLGYMSIRLRINQLVGGIALNLLLAGLTAFLSRQIFGAQAGGARVNGFSQINIPFLSDLPVVGPSLFSQDPLFYLLIGVAIAAWFWLMKSHKGLDLRAVGENPKAADLAGVPVFRMQYLAIAVSGAFAALAGVHLVLSQVYVFAEGMSAGKGFIALAAIILGRWSPIGAICAALFFGFCDAVQFKLQFTSPDIPYQLFLILPYLASLIALVVLGAKASAPASVGLPYDREHR</sequence>
<evidence type="ECO:0000313" key="8">
    <source>
        <dbReference type="Proteomes" id="UP001138661"/>
    </source>
</evidence>
<evidence type="ECO:0000313" key="7">
    <source>
        <dbReference type="EMBL" id="MBW4709938.1"/>
    </source>
</evidence>
<dbReference type="EMBL" id="JAHXDN010000005">
    <property type="protein sequence ID" value="MBW4709938.1"/>
    <property type="molecule type" value="Genomic_DNA"/>
</dbReference>
<dbReference type="PANTHER" id="PTHR43370">
    <property type="entry name" value="SUGAR ABC TRANSPORTER INTEGRAL MEMBRANE PROTEIN-RELATED"/>
    <property type="match status" value="1"/>
</dbReference>
<feature type="transmembrane region" description="Helical" evidence="6">
    <location>
        <begin position="196"/>
        <end position="219"/>
    </location>
</feature>